<feature type="compositionally biased region" description="Acidic residues" evidence="1">
    <location>
        <begin position="1233"/>
        <end position="1242"/>
    </location>
</feature>
<feature type="region of interest" description="Disordered" evidence="1">
    <location>
        <begin position="529"/>
        <end position="562"/>
    </location>
</feature>
<evidence type="ECO:0000313" key="5">
    <source>
        <dbReference type="Proteomes" id="UP000325313"/>
    </source>
</evidence>
<dbReference type="PANTHER" id="PTHR22775">
    <property type="entry name" value="SORTING NEXIN"/>
    <property type="match status" value="1"/>
</dbReference>
<feature type="compositionally biased region" description="Low complexity" evidence="1">
    <location>
        <begin position="1243"/>
        <end position="1267"/>
    </location>
</feature>
<sequence length="1484" mass="161596">MDTNLSEHADPVTMNEDKNNHQADSNQVTTYNPQVVLISGAIGLLLLFIRIGPFSFILVIIVSFTLSALPDFRSIVDSTLGTTLSTERRLAETFPALGAQSQSRHLLANLDSSSNYHHQLNQNLVKLDQLPEQLQSAFGSLFDLIIRDYIESWYLLPSVSTGDRAFLNQLRNALNHILLKAHAKLTTKSSKETMIYLIGCLSMNLVRELNDRADSKSQTSSQDRIAQRLTQTRRISEEILLTLGSSSITSSPLTLNLVSEVLTVQLISITSSYNQDWFNQTLIDSLGTGTPTQASLASTTSAKATNGAVTAAVVDQIKENTKQNDPHRSIFQSLSPARSHSANEAPSTMAVTPDDIQSVTGNDVLIAYLKSPANFNLSISTKPNSSIRLQDFFEHTPKWAPLNVITDFERSSLLSPSSNDSVQVECFVKLFNHFDSFHKTCQSANLKSDVVKIDAISVLSALAPLMDYAVDQHISSQPDQNSKVHISSTWKSAIIETLRRLELVSSSGSPVFGNLQDWILDRLRSIKSNQSNQASVTSKPASSADIDYQPWSTSPNETTRGDKIHYMTLPNIPSTGSGGYTVDSPPMQSQDLASSTDEHTWDKAKNSTTEAILDRHRAPSVSRAVTSPPAGFRVSPQRNSGHESFGSPTNTLHSATFSQSSPFSARVPEEGDMTEGYSLDEASENEGSDPDQSSQSINPYHSTASTSTTRFDDTNTLTSPISRSNSMNTPPVSHSSHPAPFSVSVTDMSPPSATDPKTGLIKQKKDISLLIAVEAPSVPGFIVTRGWPELERMDLAINKKKLVGVGTKAFPRALLPTNLNFKTIDHVRRELEAYLKCLLSDERYSKSEPVLKFFAKERSGMSGRGGAINNIFNTTSSTLDSFGKGVASVGKEVVSKPVDFATLGLNRLSKGVFSGLPFGNSPVTNEESTPSEIGNHRDSLQFPHSTNSNLGSSDPTDQSTKVTEGFVNNKSTVDAHQTGGNGELIDDSQTGPKEDKTEEQSAVPKRNRESIPSSRPTSDGSLLSAAPQTRDENNLTFNASSQDVESTTNPQQSASVDGTTTKNQEPLVGSNLPETSKPTTTPGNNIKSTAPINGTGNTLPGSSATATTTLSGKEFDTVIIGLISILEAAYGLDQRQGGSGNNTPWSMKRGVLRVLETILRTTSFSHFIRLTLSQIIDKFEKVETYVDLINSALLSLSSSTKEEAGTAPDEEHQSFKNKRKLRPQKSRGSLVSSEDDSLDDLSLDLCSSPSASSSSTATQPQQQYQYQSLGDDEEDKKAKKLRQNKCDRAAEIKAQRKEAARKLFVESWSNLKIGLGSNATDLAATKVFDLFQEFEDSNSQADDEDEDSSSGQSKADQSARKALQGPSGIEFIVHSLLLDLIRIILLLYSPAPLGEEETSSRSRSGLYWRSEFFAEGTDSARQFVRLMCMIFAGSLGRIYMPAPIWQKWSSPRICPSCHAGSGFARQVVMESLGRHPSHSKMLYI</sequence>
<keyword evidence="2" id="KW-0472">Membrane</keyword>
<feature type="region of interest" description="Disordered" evidence="1">
    <location>
        <begin position="576"/>
        <end position="740"/>
    </location>
</feature>
<feature type="domain" description="PXA" evidence="3">
    <location>
        <begin position="131"/>
        <end position="286"/>
    </location>
</feature>
<dbReference type="SUPFAM" id="SSF64268">
    <property type="entry name" value="PX domain"/>
    <property type="match status" value="1"/>
</dbReference>
<feature type="compositionally biased region" description="Polar residues" evidence="1">
    <location>
        <begin position="942"/>
        <end position="975"/>
    </location>
</feature>
<feature type="compositionally biased region" description="Acidic residues" evidence="1">
    <location>
        <begin position="1338"/>
        <end position="1348"/>
    </location>
</feature>
<dbReference type="Pfam" id="PF02194">
    <property type="entry name" value="PXA"/>
    <property type="match status" value="1"/>
</dbReference>
<protein>
    <recommendedName>
        <fullName evidence="3">PXA domain-containing protein</fullName>
    </recommendedName>
</protein>
<feature type="compositionally biased region" description="Polar residues" evidence="1">
    <location>
        <begin position="586"/>
        <end position="595"/>
    </location>
</feature>
<feature type="compositionally biased region" description="Polar residues" evidence="1">
    <location>
        <begin position="646"/>
        <end position="663"/>
    </location>
</feature>
<feature type="region of interest" description="Disordered" evidence="1">
    <location>
        <begin position="916"/>
        <end position="1100"/>
    </location>
</feature>
<feature type="compositionally biased region" description="Basic and acidic residues" evidence="1">
    <location>
        <begin position="1"/>
        <end position="21"/>
    </location>
</feature>
<comment type="caution">
    <text evidence="4">The sequence shown here is derived from an EMBL/GenBank/DDBJ whole genome shotgun (WGS) entry which is preliminary data.</text>
</comment>
<feature type="compositionally biased region" description="Polar residues" evidence="1">
    <location>
        <begin position="529"/>
        <end position="541"/>
    </location>
</feature>
<evidence type="ECO:0000313" key="4">
    <source>
        <dbReference type="EMBL" id="KAA1130594.1"/>
    </source>
</evidence>
<feature type="compositionally biased region" description="Polar residues" evidence="1">
    <location>
        <begin position="1034"/>
        <end position="1064"/>
    </location>
</feature>
<dbReference type="InterPro" id="IPR003114">
    <property type="entry name" value="Phox_assoc"/>
</dbReference>
<dbReference type="SMART" id="SM00313">
    <property type="entry name" value="PXA"/>
    <property type="match status" value="1"/>
</dbReference>
<accession>A0A5B0S1P9</accession>
<reference evidence="4 5" key="1">
    <citation type="submission" date="2019-05" db="EMBL/GenBank/DDBJ databases">
        <title>Emergence of the Ug99 lineage of the wheat stem rust pathogen through somatic hybridization.</title>
        <authorList>
            <person name="Li F."/>
            <person name="Upadhyaya N.M."/>
            <person name="Sperschneider J."/>
            <person name="Matny O."/>
            <person name="Nguyen-Phuc H."/>
            <person name="Mago R."/>
            <person name="Raley C."/>
            <person name="Miller M.E."/>
            <person name="Silverstein K.A.T."/>
            <person name="Henningsen E."/>
            <person name="Hirsch C.D."/>
            <person name="Visser B."/>
            <person name="Pretorius Z.A."/>
            <person name="Steffenson B.J."/>
            <person name="Schwessinger B."/>
            <person name="Dodds P.N."/>
            <person name="Figueroa M."/>
        </authorList>
    </citation>
    <scope>NUCLEOTIDE SEQUENCE [LARGE SCALE GENOMIC DNA]</scope>
    <source>
        <strain evidence="4 5">Ug99</strain>
    </source>
</reference>
<feature type="compositionally biased region" description="Polar residues" evidence="1">
    <location>
        <begin position="1072"/>
        <end position="1097"/>
    </location>
</feature>
<evidence type="ECO:0000259" key="3">
    <source>
        <dbReference type="SMART" id="SM00313"/>
    </source>
</evidence>
<feature type="compositionally biased region" description="Polar residues" evidence="1">
    <location>
        <begin position="921"/>
        <end position="932"/>
    </location>
</feature>
<dbReference type="CDD" id="cd06093">
    <property type="entry name" value="PX_domain"/>
    <property type="match status" value="1"/>
</dbReference>
<keyword evidence="2" id="KW-1133">Transmembrane helix</keyword>
<feature type="region of interest" description="Disordered" evidence="1">
    <location>
        <begin position="1"/>
        <end position="25"/>
    </location>
</feature>
<feature type="region of interest" description="Disordered" evidence="1">
    <location>
        <begin position="1199"/>
        <end position="1283"/>
    </location>
</feature>
<dbReference type="PANTHER" id="PTHR22775:SF3">
    <property type="entry name" value="SORTING NEXIN-13"/>
    <property type="match status" value="1"/>
</dbReference>
<dbReference type="EMBL" id="VDEP01000107">
    <property type="protein sequence ID" value="KAA1130594.1"/>
    <property type="molecule type" value="Genomic_DNA"/>
</dbReference>
<dbReference type="Proteomes" id="UP000325313">
    <property type="component" value="Unassembled WGS sequence"/>
</dbReference>
<dbReference type="GO" id="GO:0035091">
    <property type="term" value="F:phosphatidylinositol binding"/>
    <property type="evidence" value="ECO:0007669"/>
    <property type="project" value="InterPro"/>
</dbReference>
<feature type="region of interest" description="Disordered" evidence="1">
    <location>
        <begin position="1338"/>
        <end position="1361"/>
    </location>
</feature>
<gene>
    <name evidence="4" type="ORF">PGTUg99_005764</name>
</gene>
<feature type="compositionally biased region" description="Polar residues" evidence="1">
    <location>
        <begin position="1010"/>
        <end position="1021"/>
    </location>
</feature>
<evidence type="ECO:0000256" key="1">
    <source>
        <dbReference type="SAM" id="MobiDB-lite"/>
    </source>
</evidence>
<dbReference type="Gene3D" id="3.30.1520.10">
    <property type="entry name" value="Phox-like domain"/>
    <property type="match status" value="1"/>
</dbReference>
<feature type="compositionally biased region" description="Basic residues" evidence="1">
    <location>
        <begin position="1215"/>
        <end position="1225"/>
    </location>
</feature>
<organism evidence="4 5">
    <name type="scientific">Puccinia graminis f. sp. tritici</name>
    <dbReference type="NCBI Taxonomy" id="56615"/>
    <lineage>
        <taxon>Eukaryota</taxon>
        <taxon>Fungi</taxon>
        <taxon>Dikarya</taxon>
        <taxon>Basidiomycota</taxon>
        <taxon>Pucciniomycotina</taxon>
        <taxon>Pucciniomycetes</taxon>
        <taxon>Pucciniales</taxon>
        <taxon>Pucciniaceae</taxon>
        <taxon>Puccinia</taxon>
    </lineage>
</organism>
<feature type="compositionally biased region" description="Polar residues" evidence="1">
    <location>
        <begin position="690"/>
        <end position="736"/>
    </location>
</feature>
<dbReference type="InterPro" id="IPR036871">
    <property type="entry name" value="PX_dom_sf"/>
</dbReference>
<feature type="transmembrane region" description="Helical" evidence="2">
    <location>
        <begin position="31"/>
        <end position="49"/>
    </location>
</feature>
<feature type="compositionally biased region" description="Basic and acidic residues" evidence="1">
    <location>
        <begin position="596"/>
        <end position="605"/>
    </location>
</feature>
<feature type="compositionally biased region" description="Basic and acidic residues" evidence="1">
    <location>
        <begin position="1200"/>
        <end position="1214"/>
    </location>
</feature>
<keyword evidence="2" id="KW-0812">Transmembrane</keyword>
<name>A0A5B0S1P9_PUCGR</name>
<evidence type="ECO:0000256" key="2">
    <source>
        <dbReference type="SAM" id="Phobius"/>
    </source>
</evidence>
<proteinExistence type="predicted"/>